<dbReference type="InterPro" id="IPR001841">
    <property type="entry name" value="Znf_RING"/>
</dbReference>
<dbReference type="Gene3D" id="3.30.160.60">
    <property type="entry name" value="Classic Zinc Finger"/>
    <property type="match status" value="2"/>
</dbReference>
<dbReference type="SUPFAM" id="SSF81296">
    <property type="entry name" value="E set domains"/>
    <property type="match status" value="2"/>
</dbReference>
<keyword evidence="6" id="KW-0862">Zinc</keyword>
<dbReference type="Proteomes" id="UP001159405">
    <property type="component" value="Unassembled WGS sequence"/>
</dbReference>
<keyword evidence="13" id="KW-1185">Reference proteome</keyword>
<dbReference type="InterPro" id="IPR018957">
    <property type="entry name" value="Znf_C3HC4_RING-type"/>
</dbReference>
<dbReference type="Pfam" id="PF00630">
    <property type="entry name" value="Filamin"/>
    <property type="match status" value="2"/>
</dbReference>
<dbReference type="CDD" id="cd19757">
    <property type="entry name" value="Bbox1"/>
    <property type="match status" value="1"/>
</dbReference>
<evidence type="ECO:0000256" key="4">
    <source>
        <dbReference type="ARBA" id="ARBA00022771"/>
    </source>
</evidence>
<evidence type="ECO:0000256" key="8">
    <source>
        <dbReference type="PROSITE-ProRule" id="PRU00087"/>
    </source>
</evidence>
<feature type="domain" description="B box-type" evidence="11">
    <location>
        <begin position="623"/>
        <end position="664"/>
    </location>
</feature>
<dbReference type="InterPro" id="IPR003649">
    <property type="entry name" value="Bbox_C"/>
</dbReference>
<evidence type="ECO:0000256" key="6">
    <source>
        <dbReference type="ARBA" id="ARBA00022833"/>
    </source>
</evidence>
<dbReference type="Pfam" id="PF00097">
    <property type="entry name" value="zf-C3HC4"/>
    <property type="match status" value="1"/>
</dbReference>
<dbReference type="InterPro" id="IPR047153">
    <property type="entry name" value="TRIM45/56/19-like"/>
</dbReference>
<keyword evidence="9" id="KW-0175">Coiled coil</keyword>
<dbReference type="InterPro" id="IPR017868">
    <property type="entry name" value="Filamin/ABP280_repeat-like"/>
</dbReference>
<comment type="caution">
    <text evidence="12">The sequence shown here is derived from an EMBL/GenBank/DDBJ whole genome shotgun (WGS) entry which is preliminary data.</text>
</comment>
<proteinExistence type="inferred from homology"/>
<evidence type="ECO:0000313" key="12">
    <source>
        <dbReference type="EMBL" id="CAH3185006.1"/>
    </source>
</evidence>
<gene>
    <name evidence="12" type="ORF">PLOB_00031787</name>
</gene>
<keyword evidence="2" id="KW-0479">Metal-binding</keyword>
<reference evidence="12 13" key="1">
    <citation type="submission" date="2022-05" db="EMBL/GenBank/DDBJ databases">
        <authorList>
            <consortium name="Genoscope - CEA"/>
            <person name="William W."/>
        </authorList>
    </citation>
    <scope>NUCLEOTIDE SEQUENCE [LARGE SCALE GENOMIC DNA]</scope>
</reference>
<protein>
    <submittedName>
        <fullName evidence="12">Uncharacterized protein</fullName>
    </submittedName>
</protein>
<dbReference type="InterPro" id="IPR000315">
    <property type="entry name" value="Znf_B-box"/>
</dbReference>
<evidence type="ECO:0000256" key="9">
    <source>
        <dbReference type="SAM" id="Coils"/>
    </source>
</evidence>
<evidence type="ECO:0000259" key="11">
    <source>
        <dbReference type="PROSITE" id="PS50119"/>
    </source>
</evidence>
<dbReference type="InterPro" id="IPR027370">
    <property type="entry name" value="Znf-RING_euk"/>
</dbReference>
<dbReference type="SMART" id="SM00502">
    <property type="entry name" value="BBC"/>
    <property type="match status" value="2"/>
</dbReference>
<dbReference type="InterPro" id="IPR013083">
    <property type="entry name" value="Znf_RING/FYVE/PHD"/>
</dbReference>
<dbReference type="Pfam" id="PF13445">
    <property type="entry name" value="zf-RING_UBOX"/>
    <property type="match status" value="1"/>
</dbReference>
<dbReference type="SUPFAM" id="SSF57845">
    <property type="entry name" value="B-box zinc-binding domain"/>
    <property type="match status" value="2"/>
</dbReference>
<evidence type="ECO:0000256" key="1">
    <source>
        <dbReference type="ARBA" id="ARBA00008518"/>
    </source>
</evidence>
<evidence type="ECO:0000256" key="2">
    <source>
        <dbReference type="ARBA" id="ARBA00022723"/>
    </source>
</evidence>
<dbReference type="Gene3D" id="2.60.40.10">
    <property type="entry name" value="Immunoglobulins"/>
    <property type="match status" value="2"/>
</dbReference>
<dbReference type="InterPro" id="IPR001298">
    <property type="entry name" value="Filamin/ABP280_rpt"/>
</dbReference>
<keyword evidence="3" id="KW-0677">Repeat</keyword>
<dbReference type="Gene3D" id="3.30.40.10">
    <property type="entry name" value="Zinc/RING finger domain, C3HC4 (zinc finger)"/>
    <property type="match status" value="2"/>
</dbReference>
<feature type="domain" description="RING-type" evidence="10">
    <location>
        <begin position="484"/>
        <end position="527"/>
    </location>
</feature>
<dbReference type="SMART" id="SM00184">
    <property type="entry name" value="RING"/>
    <property type="match status" value="2"/>
</dbReference>
<accession>A0ABN8S2M8</accession>
<feature type="coiled-coil region" evidence="9">
    <location>
        <begin position="194"/>
        <end position="246"/>
    </location>
</feature>
<dbReference type="PROSITE" id="PS00518">
    <property type="entry name" value="ZF_RING_1"/>
    <property type="match status" value="2"/>
</dbReference>
<feature type="repeat" description="Filamin" evidence="8">
    <location>
        <begin position="831"/>
        <end position="934"/>
    </location>
</feature>
<feature type="repeat" description="Filamin" evidence="8">
    <location>
        <begin position="366"/>
        <end position="469"/>
    </location>
</feature>
<dbReference type="PROSITE" id="PS51257">
    <property type="entry name" value="PROKAR_LIPOPROTEIN"/>
    <property type="match status" value="1"/>
</dbReference>
<evidence type="ECO:0000256" key="5">
    <source>
        <dbReference type="ARBA" id="ARBA00022786"/>
    </source>
</evidence>
<dbReference type="SUPFAM" id="SSF57850">
    <property type="entry name" value="RING/U-box"/>
    <property type="match status" value="2"/>
</dbReference>
<evidence type="ECO:0000256" key="3">
    <source>
        <dbReference type="ARBA" id="ARBA00022737"/>
    </source>
</evidence>
<keyword evidence="4 7" id="KW-0863">Zinc-finger</keyword>
<dbReference type="InterPro" id="IPR017907">
    <property type="entry name" value="Znf_RING_CS"/>
</dbReference>
<dbReference type="PROSITE" id="PS50119">
    <property type="entry name" value="ZF_BBOX"/>
    <property type="match status" value="1"/>
</dbReference>
<dbReference type="SMART" id="SM00557">
    <property type="entry name" value="IG_FLMN"/>
    <property type="match status" value="2"/>
</dbReference>
<evidence type="ECO:0000259" key="10">
    <source>
        <dbReference type="PROSITE" id="PS50089"/>
    </source>
</evidence>
<evidence type="ECO:0000313" key="13">
    <source>
        <dbReference type="Proteomes" id="UP001159405"/>
    </source>
</evidence>
<evidence type="ECO:0000256" key="7">
    <source>
        <dbReference type="PROSITE-ProRule" id="PRU00024"/>
    </source>
</evidence>
<name>A0ABN8S2M8_9CNID</name>
<feature type="domain" description="RING-type" evidence="10">
    <location>
        <begin position="8"/>
        <end position="51"/>
    </location>
</feature>
<dbReference type="SMART" id="SM00336">
    <property type="entry name" value="BBOX"/>
    <property type="match status" value="4"/>
</dbReference>
<keyword evidence="5" id="KW-0833">Ubl conjugation pathway</keyword>
<dbReference type="PANTHER" id="PTHR25462">
    <property type="entry name" value="BONUS, ISOFORM C-RELATED"/>
    <property type="match status" value="1"/>
</dbReference>
<dbReference type="EMBL" id="CALNXK010000407">
    <property type="protein sequence ID" value="CAH3185006.1"/>
    <property type="molecule type" value="Genomic_DNA"/>
</dbReference>
<dbReference type="PANTHER" id="PTHR25462:SF296">
    <property type="entry name" value="MEIOTIC P26, ISOFORM F"/>
    <property type="match status" value="1"/>
</dbReference>
<sequence length="999" mass="110861">MASKGPECSICFECYNDQSKCSRMLSCGHSFCSCCLERLLRGNTIDCPKCRNPVAVPSGVHGLLKNFALLDIVNETAPKQHAENTGHVGSHECEACDEKHPANFCCLDCKENMCKTASQFHKRSKTSRGHRVVSLEELKANPQVASVCVLCPEHNDQFRFFDKDCRRVICRDCDALNHSGHNCVTVAEAASNYRQEMEALVTKASSQVEKIKAAEGQVMRASVSMKEACEERNDEIQEYFQQLRDAINSREQVLLDKLVSLHQSKESILTGQLERFRLNKACLESAVEQAKSSIQSPSDVNFLLNRPAIVSTLETNHESYSLLLEPEAQFLPEFTQDEKSFFGMAGFTFGKSIEKAIRQSAGDISDRSTCAANSTATGSGIKSANLGRKAKFTITSRDSQSRQSKRGGDVYAVKLNKGEYEVKVDVKDNDDGTYLAEYTVPDQKFTSQYTLSVCLRGAHIKGSPFAVKTKPLKIIMASIEFLECPICCELFNESDRCPRMLSCGHTFCSSCLERLLHGNTIDCPTCKTTVNVTSGVAGLVKNFALLSIVNASPKRRVRESQGEGYSEICSFCDDDKHPATSHCLDCKEDMCADAVRWHYRNKASGDHRIVSLEQLKTNPGLAAVSIFCSDHKDCKFRYFDKDCGHLVCIDCVALTHKGHNCLTLADAAEKYQKKMEVLVTTASRHVEEFKAAEARVLRARDNLNNIYREQAVQIQVTFGELQAALATREQILMNDLYHANIAKDATLTRQRDRLHTFQTSLEGAVNNARSIIQSSGSAEFLVAMSDLETLLEDIKSQQPPLETRENCQFEAVAFNRELLLDVINNAGELIRPSACATTTKAVGSGLFIAPMGKDSFFTISAHDYQGRSLGVGGDIFLVNLQTNDKKCVKVNLIDQGNGTYRGIYRAPEGTKGHMSLSVLLRGTHIEGSPFLVRLENPPIGEVRCYACGKKSRKMNYYMNSNEPFRPKDTMRVRGYSALCVPGCLGYTYEDDWTLVCGPC</sequence>
<dbReference type="PROSITE" id="PS50089">
    <property type="entry name" value="ZF_RING_2"/>
    <property type="match status" value="2"/>
</dbReference>
<dbReference type="PROSITE" id="PS50194">
    <property type="entry name" value="FILAMIN_REPEAT"/>
    <property type="match status" value="2"/>
</dbReference>
<organism evidence="12 13">
    <name type="scientific">Porites lobata</name>
    <dbReference type="NCBI Taxonomy" id="104759"/>
    <lineage>
        <taxon>Eukaryota</taxon>
        <taxon>Metazoa</taxon>
        <taxon>Cnidaria</taxon>
        <taxon>Anthozoa</taxon>
        <taxon>Hexacorallia</taxon>
        <taxon>Scleractinia</taxon>
        <taxon>Fungiina</taxon>
        <taxon>Poritidae</taxon>
        <taxon>Porites</taxon>
    </lineage>
</organism>
<dbReference type="InterPro" id="IPR014756">
    <property type="entry name" value="Ig_E-set"/>
</dbReference>
<dbReference type="InterPro" id="IPR013783">
    <property type="entry name" value="Ig-like_fold"/>
</dbReference>
<comment type="similarity">
    <text evidence="1">Belongs to the TRIM/RBCC family.</text>
</comment>